<dbReference type="STRING" id="1940790.L21SP3_01960"/>
<dbReference type="Proteomes" id="UP000188273">
    <property type="component" value="Chromosome"/>
</dbReference>
<reference evidence="2" key="1">
    <citation type="submission" date="2017-02" db="EMBL/GenBank/DDBJ databases">
        <title>Comparative genomics and description of representatives of a novel lineage of planctomycetes thriving in anoxic sediments.</title>
        <authorList>
            <person name="Spring S."/>
            <person name="Bunk B."/>
            <person name="Sproer C."/>
            <person name="Klenk H.-P."/>
        </authorList>
    </citation>
    <scope>NUCLEOTIDE SEQUENCE [LARGE SCALE GENOMIC DNA]</scope>
    <source>
        <strain evidence="2">L21-RPul-D3</strain>
    </source>
</reference>
<gene>
    <name evidence="1" type="ORF">L21SP3_01960</name>
</gene>
<dbReference type="OrthoDB" id="9801478at2"/>
<accession>A0A1Q2HS87</accession>
<evidence type="ECO:0000313" key="2">
    <source>
        <dbReference type="Proteomes" id="UP000188273"/>
    </source>
</evidence>
<protein>
    <recommendedName>
        <fullName evidence="3">DUF4276 domain-containing protein</fullName>
    </recommendedName>
</protein>
<dbReference type="RefSeq" id="WP_077541059.1">
    <property type="nucleotide sequence ID" value="NZ_CP019633.1"/>
</dbReference>
<dbReference type="KEGG" id="pbu:L21SP3_01960"/>
<name>A0A1Q2HS87_9BACT</name>
<dbReference type="InterPro" id="IPR025455">
    <property type="entry name" value="DUF4276"/>
</dbReference>
<evidence type="ECO:0000313" key="1">
    <source>
        <dbReference type="EMBL" id="AQQ10134.1"/>
    </source>
</evidence>
<dbReference type="AlphaFoldDB" id="A0A1Q2HS87"/>
<evidence type="ECO:0008006" key="3">
    <source>
        <dbReference type="Google" id="ProtNLM"/>
    </source>
</evidence>
<dbReference type="Pfam" id="PF14103">
    <property type="entry name" value="DUF4276"/>
    <property type="match status" value="1"/>
</dbReference>
<organism evidence="1 2">
    <name type="scientific">Sedimentisphaera cyanobacteriorum</name>
    <dbReference type="NCBI Taxonomy" id="1940790"/>
    <lineage>
        <taxon>Bacteria</taxon>
        <taxon>Pseudomonadati</taxon>
        <taxon>Planctomycetota</taxon>
        <taxon>Phycisphaerae</taxon>
        <taxon>Sedimentisphaerales</taxon>
        <taxon>Sedimentisphaeraceae</taxon>
        <taxon>Sedimentisphaera</taxon>
    </lineage>
</organism>
<keyword evidence="2" id="KW-1185">Reference proteome</keyword>
<dbReference type="EMBL" id="CP019633">
    <property type="protein sequence ID" value="AQQ10134.1"/>
    <property type="molecule type" value="Genomic_DNA"/>
</dbReference>
<proteinExistence type="predicted"/>
<sequence length="225" mass="26241">MNNTTVYAVVEGQTEQAFVDNVLAPYLGHFNVFIYARLIGKPGHKGGNVRFERVRKDIEHFLKQRRDTYITTMFDYFRLPYDWPGRGEMPANLSTEEKANRIEQAALKELKRLFPEHNPEARLIPYIQMHEFEALLFSDISILSDGLGIQNCEIERILNECGGHEEINEGIETAPSKRLERLCLRYNKVVKGKSISEQTGLETIRKRCPHFDSWLRRMEKLARQK</sequence>